<dbReference type="PANTHER" id="PTHR11364:SF27">
    <property type="entry name" value="SULFURTRANSFERASE"/>
    <property type="match status" value="1"/>
</dbReference>
<keyword evidence="2" id="KW-0677">Repeat</keyword>
<dbReference type="SMART" id="SM00450">
    <property type="entry name" value="RHOD"/>
    <property type="match status" value="2"/>
</dbReference>
<dbReference type="PROSITE" id="PS50206">
    <property type="entry name" value="RHODANESE_3"/>
    <property type="match status" value="2"/>
</dbReference>
<dbReference type="CDD" id="cd01449">
    <property type="entry name" value="TST_Repeat_2"/>
    <property type="match status" value="1"/>
</dbReference>
<dbReference type="InterPro" id="IPR045078">
    <property type="entry name" value="TST/MPST-like"/>
</dbReference>
<evidence type="ECO:0000256" key="1">
    <source>
        <dbReference type="ARBA" id="ARBA00022679"/>
    </source>
</evidence>
<name>A0ABW3LIQ2_9BACI</name>
<dbReference type="GO" id="GO:0016740">
    <property type="term" value="F:transferase activity"/>
    <property type="evidence" value="ECO:0007669"/>
    <property type="project" value="UniProtKB-KW"/>
</dbReference>
<dbReference type="Pfam" id="PF00581">
    <property type="entry name" value="Rhodanese"/>
    <property type="match status" value="2"/>
</dbReference>
<keyword evidence="1 4" id="KW-0808">Transferase</keyword>
<evidence type="ECO:0000256" key="2">
    <source>
        <dbReference type="ARBA" id="ARBA00022737"/>
    </source>
</evidence>
<gene>
    <name evidence="4" type="ORF">ACFQ3N_07585</name>
</gene>
<dbReference type="PANTHER" id="PTHR11364">
    <property type="entry name" value="THIOSULFATE SULFERTANSFERASE"/>
    <property type="match status" value="1"/>
</dbReference>
<sequence>MSFLISISRLKKRLENKQNNTVIVDVRFQLNDPDAGRKVYLEDHIPGAIYMDLKKDLSGKVEKHGGNHPLPDMNMFANKIGNIGIDHHTTVVIYDQSNDMFAARMWWLLHYLGHKKVYVLEGGYERWVSEGNEVTDEIPALETKEFHPVFQEDQVVHIEEVKEKMSDNKAVLLDSRGKDRYLGKSEPMYAKAGHIPGAKNFVWKDVLNEDGSWKKDDQLKSHFSSLSKDDEIIVSCGSGVSACPNVLALKAIGYKNVRLYPGSYSDWISYDENEVETKEE</sequence>
<feature type="domain" description="Rhodanese" evidence="3">
    <location>
        <begin position="166"/>
        <end position="276"/>
    </location>
</feature>
<protein>
    <submittedName>
        <fullName evidence="4">Sulfurtransferase</fullName>
        <ecNumber evidence="4">2.8.1.-</ecNumber>
    </submittedName>
</protein>
<evidence type="ECO:0000313" key="5">
    <source>
        <dbReference type="Proteomes" id="UP001597040"/>
    </source>
</evidence>
<proteinExistence type="predicted"/>
<dbReference type="RefSeq" id="WP_390361089.1">
    <property type="nucleotide sequence ID" value="NZ_JBHTKJ010000016.1"/>
</dbReference>
<reference evidence="5" key="1">
    <citation type="journal article" date="2019" name="Int. J. Syst. Evol. Microbiol.">
        <title>The Global Catalogue of Microorganisms (GCM) 10K type strain sequencing project: providing services to taxonomists for standard genome sequencing and annotation.</title>
        <authorList>
            <consortium name="The Broad Institute Genomics Platform"/>
            <consortium name="The Broad Institute Genome Sequencing Center for Infectious Disease"/>
            <person name="Wu L."/>
            <person name="Ma J."/>
        </authorList>
    </citation>
    <scope>NUCLEOTIDE SEQUENCE [LARGE SCALE GENOMIC DNA]</scope>
    <source>
        <strain evidence="5">CCUG 56754</strain>
    </source>
</reference>
<evidence type="ECO:0000313" key="4">
    <source>
        <dbReference type="EMBL" id="MFD1038271.1"/>
    </source>
</evidence>
<dbReference type="Gene3D" id="3.40.250.10">
    <property type="entry name" value="Rhodanese-like domain"/>
    <property type="match status" value="2"/>
</dbReference>
<dbReference type="CDD" id="cd01448">
    <property type="entry name" value="TST_Repeat_1"/>
    <property type="match status" value="1"/>
</dbReference>
<feature type="domain" description="Rhodanese" evidence="3">
    <location>
        <begin position="17"/>
        <end position="136"/>
    </location>
</feature>
<comment type="caution">
    <text evidence="4">The sequence shown here is derived from an EMBL/GenBank/DDBJ whole genome shotgun (WGS) entry which is preliminary data.</text>
</comment>
<dbReference type="SUPFAM" id="SSF52821">
    <property type="entry name" value="Rhodanese/Cell cycle control phosphatase"/>
    <property type="match status" value="2"/>
</dbReference>
<dbReference type="InterPro" id="IPR001763">
    <property type="entry name" value="Rhodanese-like_dom"/>
</dbReference>
<accession>A0ABW3LIQ2</accession>
<organism evidence="4 5">
    <name type="scientific">Virgibacillus byunsanensis</name>
    <dbReference type="NCBI Taxonomy" id="570945"/>
    <lineage>
        <taxon>Bacteria</taxon>
        <taxon>Bacillati</taxon>
        <taxon>Bacillota</taxon>
        <taxon>Bacilli</taxon>
        <taxon>Bacillales</taxon>
        <taxon>Bacillaceae</taxon>
        <taxon>Virgibacillus</taxon>
    </lineage>
</organism>
<dbReference type="InterPro" id="IPR036873">
    <property type="entry name" value="Rhodanese-like_dom_sf"/>
</dbReference>
<dbReference type="EMBL" id="JBHTKJ010000016">
    <property type="protein sequence ID" value="MFD1038271.1"/>
    <property type="molecule type" value="Genomic_DNA"/>
</dbReference>
<dbReference type="EC" id="2.8.1.-" evidence="4"/>
<evidence type="ECO:0000259" key="3">
    <source>
        <dbReference type="PROSITE" id="PS50206"/>
    </source>
</evidence>
<keyword evidence="5" id="KW-1185">Reference proteome</keyword>
<dbReference type="Proteomes" id="UP001597040">
    <property type="component" value="Unassembled WGS sequence"/>
</dbReference>